<sequence length="26" mass="3005">MLHTHLSDQPDIVIESRQSPEESGWI</sequence>
<dbReference type="EMBL" id="HE797677">
    <property type="protein sequence ID" value="CCM07160.1"/>
    <property type="molecule type" value="Genomic_DNA"/>
</dbReference>
<evidence type="ECO:0000313" key="3">
    <source>
        <dbReference type="Proteomes" id="UP000006352"/>
    </source>
</evidence>
<accession>J7RW76</accession>
<keyword evidence="3" id="KW-1185">Reference proteome</keyword>
<dbReference type="InParanoid" id="J7RW76"/>
<name>J7RW76_9APHY</name>
<protein>
    <submittedName>
        <fullName evidence="2">Uncharacterized protein</fullName>
    </submittedName>
</protein>
<organism evidence="2 3">
    <name type="scientific">Fibroporia radiculosa</name>
    <dbReference type="NCBI Taxonomy" id="599839"/>
    <lineage>
        <taxon>Eukaryota</taxon>
        <taxon>Fungi</taxon>
        <taxon>Dikarya</taxon>
        <taxon>Basidiomycota</taxon>
        <taxon>Agaricomycotina</taxon>
        <taxon>Agaricomycetes</taxon>
        <taxon>Polyporales</taxon>
        <taxon>Fibroporiaceae</taxon>
        <taxon>Fibroporia</taxon>
    </lineage>
</organism>
<dbReference type="Proteomes" id="UP000006352">
    <property type="component" value="Unassembled WGS sequence"/>
</dbReference>
<gene>
    <name evidence="2" type="ORF">FIBRA_09498</name>
</gene>
<evidence type="ECO:0000256" key="1">
    <source>
        <dbReference type="SAM" id="MobiDB-lite"/>
    </source>
</evidence>
<reference evidence="2 3" key="1">
    <citation type="journal article" date="2012" name="Appl. Environ. Microbiol.">
        <title>Short-read sequencing for genomic analysis of the brown rot fungus Fibroporia radiculosa.</title>
        <authorList>
            <person name="Tang J.D."/>
            <person name="Perkins A.D."/>
            <person name="Sonstegard T.S."/>
            <person name="Schroeder S.G."/>
            <person name="Burgess S.C."/>
            <person name="Diehl S.V."/>
        </authorList>
    </citation>
    <scope>NUCLEOTIDE SEQUENCE [LARGE SCALE GENOMIC DNA]</scope>
    <source>
        <strain evidence="2 3">TFFH 294</strain>
    </source>
</reference>
<feature type="region of interest" description="Disordered" evidence="1">
    <location>
        <begin position="1"/>
        <end position="26"/>
    </location>
</feature>
<dbReference type="AlphaFoldDB" id="J7RW76"/>
<evidence type="ECO:0000313" key="2">
    <source>
        <dbReference type="EMBL" id="CCM07160.1"/>
    </source>
</evidence>
<proteinExistence type="predicted"/>
<dbReference type="HOGENOM" id="CLU_3417266_0_0_1"/>